<gene>
    <name evidence="1" type="ORF">THIARS_61078</name>
</gene>
<proteinExistence type="predicted"/>
<accession>A0A238D554</accession>
<organism evidence="1 2">
    <name type="scientific">Thiomonas delicata</name>
    <name type="common">Thiomonas cuprina</name>
    <dbReference type="NCBI Taxonomy" id="364030"/>
    <lineage>
        <taxon>Bacteria</taxon>
        <taxon>Pseudomonadati</taxon>
        <taxon>Pseudomonadota</taxon>
        <taxon>Betaproteobacteria</taxon>
        <taxon>Burkholderiales</taxon>
        <taxon>Thiomonas</taxon>
    </lineage>
</organism>
<evidence type="ECO:0000313" key="2">
    <source>
        <dbReference type="Proteomes" id="UP000214566"/>
    </source>
</evidence>
<dbReference type="EMBL" id="FLMQ01000055">
    <property type="protein sequence ID" value="SBP88365.1"/>
    <property type="molecule type" value="Genomic_DNA"/>
</dbReference>
<sequence>MHEDFRHHALYFVAEQGLQFAREFPRPRLGMALQQRLKMPFEVPAETLGDFVLNLLQQIGLNGQTSRLQMIRQASREGPGAVVNGGLRRDGRRYPWAGACGGGCALRRQPALAFGLHNIGRRASAGVDDFSQDGQTIRERGRHAAISRVVGSVPASR</sequence>
<reference evidence="1 2" key="1">
    <citation type="submission" date="2016-06" db="EMBL/GenBank/DDBJ databases">
        <authorList>
            <person name="Kjaerup R.B."/>
            <person name="Dalgaard T.S."/>
            <person name="Juul-Madsen H.R."/>
        </authorList>
    </citation>
    <scope>NUCLEOTIDE SEQUENCE [LARGE SCALE GENOMIC DNA]</scope>
    <source>
        <strain evidence="1 2">DSM 16361</strain>
    </source>
</reference>
<dbReference type="AlphaFoldDB" id="A0A238D554"/>
<name>A0A238D554_THIDL</name>
<keyword evidence="2" id="KW-1185">Reference proteome</keyword>
<evidence type="ECO:0000313" key="1">
    <source>
        <dbReference type="EMBL" id="SBP88365.1"/>
    </source>
</evidence>
<dbReference type="Proteomes" id="UP000214566">
    <property type="component" value="Unassembled WGS sequence"/>
</dbReference>
<protein>
    <submittedName>
        <fullName evidence="1">Uncharacterized protein</fullName>
    </submittedName>
</protein>